<keyword evidence="5" id="KW-1185">Reference proteome</keyword>
<evidence type="ECO:0000313" key="5">
    <source>
        <dbReference type="Proteomes" id="UP000190037"/>
    </source>
</evidence>
<dbReference type="EMBL" id="MWQN01000001">
    <property type="protein sequence ID" value="OPC79666.1"/>
    <property type="molecule type" value="Genomic_DNA"/>
</dbReference>
<gene>
    <name evidence="4" type="ORF">B4N89_00740</name>
</gene>
<dbReference type="InterPro" id="IPR050261">
    <property type="entry name" value="FrsA_esterase"/>
</dbReference>
<dbReference type="STRING" id="159449.B4N89_00740"/>
<comment type="caution">
    <text evidence="4">The sequence shown here is derived from an EMBL/GenBank/DDBJ whole genome shotgun (WGS) entry which is preliminary data.</text>
</comment>
<evidence type="ECO:0000256" key="2">
    <source>
        <dbReference type="ARBA" id="ARBA00022801"/>
    </source>
</evidence>
<dbReference type="RefSeq" id="WP_078973930.1">
    <property type="nucleotide sequence ID" value="NZ_MWQN01000001.1"/>
</dbReference>
<dbReference type="SUPFAM" id="SSF53474">
    <property type="entry name" value="alpha/beta-Hydrolases"/>
    <property type="match status" value="1"/>
</dbReference>
<dbReference type="Pfam" id="PF12740">
    <property type="entry name" value="PETase"/>
    <property type="match status" value="1"/>
</dbReference>
<dbReference type="GO" id="GO:0052689">
    <property type="term" value="F:carboxylic ester hydrolase activity"/>
    <property type="evidence" value="ECO:0007669"/>
    <property type="project" value="UniProtKB-ARBA"/>
</dbReference>
<dbReference type="PANTHER" id="PTHR22946:SF9">
    <property type="entry name" value="POLYKETIDE TRANSFERASE AF380"/>
    <property type="match status" value="1"/>
</dbReference>
<feature type="domain" description="PET hydrolase/cutinase-like" evidence="3">
    <location>
        <begin position="136"/>
        <end position="274"/>
    </location>
</feature>
<evidence type="ECO:0000256" key="1">
    <source>
        <dbReference type="ARBA" id="ARBA00008645"/>
    </source>
</evidence>
<keyword evidence="2" id="KW-0378">Hydrolase</keyword>
<dbReference type="InterPro" id="IPR029058">
    <property type="entry name" value="AB_hydrolase_fold"/>
</dbReference>
<evidence type="ECO:0000259" key="3">
    <source>
        <dbReference type="Pfam" id="PF12740"/>
    </source>
</evidence>
<accession>A0A1T3NS95</accession>
<dbReference type="AlphaFoldDB" id="A0A1T3NS95"/>
<dbReference type="OrthoDB" id="569821at2"/>
<proteinExistence type="inferred from homology"/>
<name>A0A1T3NS95_9ACTN</name>
<sequence>MNTSDAPPTPGPVRSLWDAVRVPGATPPLDTAHLRVYYPASPRDDDTERRTNILPADPAGAPYPVVILLSGVNVAQDAYRWLATRLAQDGLVAVTADFVGVLPGGSHGTGPGLDPASIVPGGYGHGPTTPLPGALLHALRKIAAADSATPLAGRLDLDRIALAGHSAGGTLALQSARFLPGIRAVVAYGAHLRPAAILGWPPDTLLPAHTDAPVLLIAGEHDDVIAASADRYAGSLPDPVAATFAHSLTDAAGEHMYAVVRGAGHFAITDSDDDTTARGFLETPRTDVDPAAIRAPLAALIGTFCLAHLRDDARARARLHAPADPAWHAHVRVAGRR</sequence>
<dbReference type="PANTHER" id="PTHR22946">
    <property type="entry name" value="DIENELACTONE HYDROLASE DOMAIN-CONTAINING PROTEIN-RELATED"/>
    <property type="match status" value="1"/>
</dbReference>
<comment type="similarity">
    <text evidence="1">Belongs to the AB hydrolase superfamily.</text>
</comment>
<protein>
    <recommendedName>
        <fullName evidence="3">PET hydrolase/cutinase-like domain-containing protein</fullName>
    </recommendedName>
</protein>
<evidence type="ECO:0000313" key="4">
    <source>
        <dbReference type="EMBL" id="OPC79666.1"/>
    </source>
</evidence>
<dbReference type="Gene3D" id="3.40.50.1820">
    <property type="entry name" value="alpha/beta hydrolase"/>
    <property type="match status" value="1"/>
</dbReference>
<dbReference type="InterPro" id="IPR041127">
    <property type="entry name" value="PET_hydrolase/cutinase-like"/>
</dbReference>
<dbReference type="Proteomes" id="UP000190037">
    <property type="component" value="Unassembled WGS sequence"/>
</dbReference>
<organism evidence="4 5">
    <name type="scientific">Embleya scabrispora</name>
    <dbReference type="NCBI Taxonomy" id="159449"/>
    <lineage>
        <taxon>Bacteria</taxon>
        <taxon>Bacillati</taxon>
        <taxon>Actinomycetota</taxon>
        <taxon>Actinomycetes</taxon>
        <taxon>Kitasatosporales</taxon>
        <taxon>Streptomycetaceae</taxon>
        <taxon>Embleya</taxon>
    </lineage>
</organism>
<reference evidence="4 5" key="1">
    <citation type="submission" date="2017-03" db="EMBL/GenBank/DDBJ databases">
        <title>Draft genome sequence of Streptomyces scabrisporus NF3, endophyte isolated from Amphipterygium adstringens.</title>
        <authorList>
            <person name="Vazquez M."/>
            <person name="Ceapa C.D."/>
            <person name="Rodriguez Luna D."/>
            <person name="Sanchez Esquivel S."/>
        </authorList>
    </citation>
    <scope>NUCLEOTIDE SEQUENCE [LARGE SCALE GENOMIC DNA]</scope>
    <source>
        <strain evidence="4 5">NF3</strain>
    </source>
</reference>